<dbReference type="EMBL" id="VUMH01000002">
    <property type="protein sequence ID" value="MSS27127.1"/>
    <property type="molecule type" value="Genomic_DNA"/>
</dbReference>
<gene>
    <name evidence="2" type="ORF">FYJ44_03505</name>
</gene>
<dbReference type="AlphaFoldDB" id="A0A6L5XJ08"/>
<dbReference type="SUPFAM" id="SSF53639">
    <property type="entry name" value="AraD/HMP-PK domain-like"/>
    <property type="match status" value="1"/>
</dbReference>
<dbReference type="SMART" id="SM01007">
    <property type="entry name" value="Aldolase_II"/>
    <property type="match status" value="1"/>
</dbReference>
<comment type="caution">
    <text evidence="2">The sequence shown here is derived from an EMBL/GenBank/DDBJ whole genome shotgun (WGS) entry which is preliminary data.</text>
</comment>
<dbReference type="Proteomes" id="UP000477488">
    <property type="component" value="Unassembled WGS sequence"/>
</dbReference>
<dbReference type="Gene3D" id="3.40.225.10">
    <property type="entry name" value="Class II aldolase/adducin N-terminal domain"/>
    <property type="match status" value="1"/>
</dbReference>
<name>A0A6L5XJ08_9BACT</name>
<evidence type="ECO:0000259" key="1">
    <source>
        <dbReference type="SMART" id="SM01007"/>
    </source>
</evidence>
<sequence length="353" mass="39202">MFRLSDRVLVLTSYLFEDVLDADFITFCSTLGADPDVIQGAGGNISIKNGDALCIKASGLWLKDAARKNTFVTVSRKEIVRRHRLRDENLHDLADASGLRPSIETGMHALLPHRFVVHVHCVESLALSAHRDAERAFAERLVSFRHVLVPPVRPGLPLALAVEEAMARQPDASVFVLMNHGLIVGSDTLEETRQTLNAVRDALALPVRSPSHAGTDLESLNDMNWHVPQDDFIHTVAADQETLRLVRQAPLYPDHVVFLGPIIPVAVDGECLSAAIERFERHHGFRPQWMVFPAQGVLTAPQNNVGEMAMLDALGRVGQRLRSSFRPLRTLPAGIIHDLTQWEAETYRKKISL</sequence>
<evidence type="ECO:0000313" key="3">
    <source>
        <dbReference type="Proteomes" id="UP000477488"/>
    </source>
</evidence>
<dbReference type="InterPro" id="IPR001303">
    <property type="entry name" value="Aldolase_II/adducin_N"/>
</dbReference>
<dbReference type="InterPro" id="IPR036409">
    <property type="entry name" value="Aldolase_II/adducin_N_sf"/>
</dbReference>
<dbReference type="Pfam" id="PF00596">
    <property type="entry name" value="Aldolase_II"/>
    <property type="match status" value="1"/>
</dbReference>
<reference evidence="2 3" key="1">
    <citation type="submission" date="2019-09" db="EMBL/GenBank/DDBJ databases">
        <title>In-depth cultivation of the pig gut microbiome towards novel bacterial diversity and tailored functional studies.</title>
        <authorList>
            <person name="Wylensek D."/>
            <person name="Hitch T.C.A."/>
            <person name="Clavel T."/>
        </authorList>
    </citation>
    <scope>NUCLEOTIDE SEQUENCE [LARGE SCALE GENOMIC DNA]</scope>
    <source>
        <strain evidence="2 3">PG-178-WT-4</strain>
    </source>
</reference>
<accession>A0A6L5XJ08</accession>
<proteinExistence type="predicted"/>
<evidence type="ECO:0000313" key="2">
    <source>
        <dbReference type="EMBL" id="MSS27127.1"/>
    </source>
</evidence>
<organism evidence="2 3">
    <name type="scientific">Desulfovibrio porci</name>
    <dbReference type="NCBI Taxonomy" id="2605782"/>
    <lineage>
        <taxon>Bacteria</taxon>
        <taxon>Pseudomonadati</taxon>
        <taxon>Thermodesulfobacteriota</taxon>
        <taxon>Desulfovibrionia</taxon>
        <taxon>Desulfovibrionales</taxon>
        <taxon>Desulfovibrionaceae</taxon>
        <taxon>Desulfovibrio</taxon>
    </lineage>
</organism>
<feature type="domain" description="Class II aldolase/adducin N-terminal" evidence="1">
    <location>
        <begin position="23"/>
        <end position="207"/>
    </location>
</feature>
<protein>
    <submittedName>
        <fullName evidence="2">Class II aldolase</fullName>
    </submittedName>
</protein>
<keyword evidence="3" id="KW-1185">Reference proteome</keyword>